<dbReference type="Pfam" id="PF16747">
    <property type="entry name" value="Adhesin_E"/>
    <property type="match status" value="1"/>
</dbReference>
<sequence length="174" mass="19945">MKKLYLLIILFSFSALCNDFDTATRTSNNKSDTSSSHEKSENLKDSRIGEQFIPMSKFNEDKSVGYSFIDRSSIILHPYNKKIRVFNEVVNFIPPLVQENSEGEKITYRSIVIQHFANCDKKEIAKGIIKLFENYFGDGRLVSTNDTPNRWANAIDNNEQRRLLIVSCSLSIAH</sequence>
<reference evidence="5 6" key="1">
    <citation type="submission" date="2017-03" db="EMBL/GenBank/DDBJ databases">
        <title>Comparative genomics of honeybee gut symbionts reveal geographically distinct and subgroup specific antibiotic resistance.</title>
        <authorList>
            <person name="Ludvigsen J."/>
            <person name="Porcellato D."/>
            <person name="Labee-Lund T.M."/>
            <person name="Amdam G.V."/>
            <person name="Rudi K."/>
        </authorList>
    </citation>
    <scope>NUCLEOTIDE SEQUENCE [LARGE SCALE GENOMIC DNA]</scope>
    <source>
        <strain evidence="3 6">A-7-12</strain>
        <strain evidence="4 5">A-9-12</strain>
    </source>
</reference>
<dbReference type="InterPro" id="IPR031939">
    <property type="entry name" value="Adhesin_E-like"/>
</dbReference>
<evidence type="ECO:0000313" key="4">
    <source>
        <dbReference type="EMBL" id="OTQ10192.1"/>
    </source>
</evidence>
<dbReference type="EMBL" id="NART01000022">
    <property type="protein sequence ID" value="OTQ10192.1"/>
    <property type="molecule type" value="Genomic_DNA"/>
</dbReference>
<keyword evidence="5" id="KW-1185">Reference proteome</keyword>
<dbReference type="OrthoDB" id="7066779at2"/>
<dbReference type="RefSeq" id="WP_086271663.1">
    <property type="nucleotide sequence ID" value="NZ_MZNE01000029.1"/>
</dbReference>
<feature type="chain" id="PRO_5013190320" description="Surface-adhesin protein E-like domain-containing protein" evidence="1">
    <location>
        <begin position="18"/>
        <end position="174"/>
    </location>
</feature>
<dbReference type="Proteomes" id="UP000194800">
    <property type="component" value="Unassembled WGS sequence"/>
</dbReference>
<protein>
    <recommendedName>
        <fullName evidence="2">Surface-adhesin protein E-like domain-containing protein</fullName>
    </recommendedName>
</protein>
<keyword evidence="1" id="KW-0732">Signal</keyword>
<accession>A0A242NGJ3</accession>
<evidence type="ECO:0000256" key="1">
    <source>
        <dbReference type="SAM" id="SignalP"/>
    </source>
</evidence>
<proteinExistence type="predicted"/>
<dbReference type="Gene3D" id="2.40.128.710">
    <property type="entry name" value="Surface-adhesin protein E"/>
    <property type="match status" value="1"/>
</dbReference>
<gene>
    <name evidence="4" type="ORF">B6C91_06500</name>
    <name evidence="3" type="ORF">B6D08_09020</name>
</gene>
<dbReference type="AlphaFoldDB" id="A0A242NGJ3"/>
<organism evidence="3 6">
    <name type="scientific">Gilliamella apicola</name>
    <dbReference type="NCBI Taxonomy" id="1196095"/>
    <lineage>
        <taxon>Bacteria</taxon>
        <taxon>Pseudomonadati</taxon>
        <taxon>Pseudomonadota</taxon>
        <taxon>Gammaproteobacteria</taxon>
        <taxon>Orbales</taxon>
        <taxon>Orbaceae</taxon>
        <taxon>Gilliamella</taxon>
    </lineage>
</organism>
<evidence type="ECO:0000313" key="5">
    <source>
        <dbReference type="Proteomes" id="UP000194800"/>
    </source>
</evidence>
<dbReference type="Proteomes" id="UP000194977">
    <property type="component" value="Unassembled WGS sequence"/>
</dbReference>
<name>A0A242NGJ3_9GAMM</name>
<comment type="caution">
    <text evidence="3">The sequence shown here is derived from an EMBL/GenBank/DDBJ whole genome shotgun (WGS) entry which is preliminary data.</text>
</comment>
<feature type="signal peptide" evidence="1">
    <location>
        <begin position="1"/>
        <end position="17"/>
    </location>
</feature>
<feature type="domain" description="Surface-adhesin protein E-like" evidence="2">
    <location>
        <begin position="57"/>
        <end position="168"/>
    </location>
</feature>
<evidence type="ECO:0000313" key="6">
    <source>
        <dbReference type="Proteomes" id="UP000194977"/>
    </source>
</evidence>
<evidence type="ECO:0000313" key="3">
    <source>
        <dbReference type="EMBL" id="OTP99002.1"/>
    </source>
</evidence>
<evidence type="ECO:0000259" key="2">
    <source>
        <dbReference type="Pfam" id="PF16747"/>
    </source>
</evidence>
<dbReference type="EMBL" id="NARP01000022">
    <property type="protein sequence ID" value="OTP99002.1"/>
    <property type="molecule type" value="Genomic_DNA"/>
</dbReference>
<dbReference type="InterPro" id="IPR043088">
    <property type="entry name" value="Adhesin_E"/>
</dbReference>